<dbReference type="InterPro" id="IPR050079">
    <property type="entry name" value="DEAD_box_RNA_helicase"/>
</dbReference>
<evidence type="ECO:0000256" key="2">
    <source>
        <dbReference type="ARBA" id="ARBA00022801"/>
    </source>
</evidence>
<dbReference type="PANTHER" id="PTHR47959">
    <property type="entry name" value="ATP-DEPENDENT RNA HELICASE RHLE-RELATED"/>
    <property type="match status" value="1"/>
</dbReference>
<evidence type="ECO:0000259" key="11">
    <source>
        <dbReference type="PROSITE" id="PS51195"/>
    </source>
</evidence>
<evidence type="ECO:0000256" key="6">
    <source>
        <dbReference type="PROSITE-ProRule" id="PRU00552"/>
    </source>
</evidence>
<dbReference type="PROSITE" id="PS51194">
    <property type="entry name" value="HELICASE_CTER"/>
    <property type="match status" value="1"/>
</dbReference>
<comment type="similarity">
    <text evidence="5 7">Belongs to the DEAD box helicase family.</text>
</comment>
<dbReference type="SMART" id="SM00490">
    <property type="entry name" value="HELICc"/>
    <property type="match status" value="1"/>
</dbReference>
<dbReference type="EC" id="3.6.1.-" evidence="12"/>
<comment type="caution">
    <text evidence="12">The sequence shown here is derived from an EMBL/GenBank/DDBJ whole genome shotgun (WGS) entry which is preliminary data.</text>
</comment>
<dbReference type="PANTHER" id="PTHR47959:SF13">
    <property type="entry name" value="ATP-DEPENDENT RNA HELICASE RHLE"/>
    <property type="match status" value="1"/>
</dbReference>
<evidence type="ECO:0000259" key="10">
    <source>
        <dbReference type="PROSITE" id="PS51194"/>
    </source>
</evidence>
<keyword evidence="1 7" id="KW-0547">Nucleotide-binding</keyword>
<dbReference type="InterPro" id="IPR001650">
    <property type="entry name" value="Helicase_C-like"/>
</dbReference>
<dbReference type="GO" id="GO:0004386">
    <property type="term" value="F:helicase activity"/>
    <property type="evidence" value="ECO:0007669"/>
    <property type="project" value="UniProtKB-KW"/>
</dbReference>
<feature type="domain" description="DEAD-box RNA helicase Q" evidence="11">
    <location>
        <begin position="1"/>
        <end position="29"/>
    </location>
</feature>
<evidence type="ECO:0000256" key="5">
    <source>
        <dbReference type="ARBA" id="ARBA00038437"/>
    </source>
</evidence>
<evidence type="ECO:0000259" key="9">
    <source>
        <dbReference type="PROSITE" id="PS51192"/>
    </source>
</evidence>
<evidence type="ECO:0000256" key="3">
    <source>
        <dbReference type="ARBA" id="ARBA00022806"/>
    </source>
</evidence>
<proteinExistence type="inferred from homology"/>
<dbReference type="Proteomes" id="UP000049077">
    <property type="component" value="Unassembled WGS sequence"/>
</dbReference>
<dbReference type="PROSITE" id="PS00039">
    <property type="entry name" value="DEAD_ATP_HELICASE"/>
    <property type="match status" value="1"/>
</dbReference>
<dbReference type="EMBL" id="CCJX01000167">
    <property type="protein sequence ID" value="CDT71314.1"/>
    <property type="molecule type" value="Genomic_DNA"/>
</dbReference>
<dbReference type="SMART" id="SM00487">
    <property type="entry name" value="DEXDc"/>
    <property type="match status" value="1"/>
</dbReference>
<dbReference type="CDD" id="cd18787">
    <property type="entry name" value="SF2_C_DEAD"/>
    <property type="match status" value="1"/>
</dbReference>
<dbReference type="PROSITE" id="PS51195">
    <property type="entry name" value="Q_MOTIF"/>
    <property type="match status" value="1"/>
</dbReference>
<reference evidence="12 13" key="1">
    <citation type="submission" date="2014-06" db="EMBL/GenBank/DDBJ databases">
        <authorList>
            <person name="Le Roux F."/>
        </authorList>
    </citation>
    <scope>NUCLEOTIDE SEQUENCE [LARGE SCALE GENOMIC DNA]</scope>
    <source>
        <strain evidence="12 13">J5-4</strain>
    </source>
</reference>
<accession>A0ABP1X5H6</accession>
<dbReference type="RefSeq" id="WP_048660060.1">
    <property type="nucleotide sequence ID" value="NZ_CAWMAN010000062.1"/>
</dbReference>
<evidence type="ECO:0000313" key="12">
    <source>
        <dbReference type="EMBL" id="CDT71314.1"/>
    </source>
</evidence>
<evidence type="ECO:0000256" key="7">
    <source>
        <dbReference type="RuleBase" id="RU000492"/>
    </source>
</evidence>
<keyword evidence="4 7" id="KW-0067">ATP-binding</keyword>
<dbReference type="InterPro" id="IPR027417">
    <property type="entry name" value="P-loop_NTPase"/>
</dbReference>
<dbReference type="SUPFAM" id="SSF52540">
    <property type="entry name" value="P-loop containing nucleoside triphosphate hydrolases"/>
    <property type="match status" value="2"/>
</dbReference>
<gene>
    <name evidence="12" type="primary">rhlE</name>
    <name evidence="12" type="ORF">VCR4J5_790062</name>
</gene>
<dbReference type="InterPro" id="IPR000629">
    <property type="entry name" value="RNA-helicase_DEAD-box_CS"/>
</dbReference>
<evidence type="ECO:0000256" key="1">
    <source>
        <dbReference type="ARBA" id="ARBA00022741"/>
    </source>
</evidence>
<dbReference type="PROSITE" id="PS51192">
    <property type="entry name" value="HELICASE_ATP_BIND_1"/>
    <property type="match status" value="1"/>
</dbReference>
<dbReference type="InterPro" id="IPR044742">
    <property type="entry name" value="DEAD/DEAH_RhlB"/>
</dbReference>
<dbReference type="Gene3D" id="3.40.50.300">
    <property type="entry name" value="P-loop containing nucleotide triphosphate hydrolases"/>
    <property type="match status" value="2"/>
</dbReference>
<feature type="domain" description="Helicase C-terminal" evidence="10">
    <location>
        <begin position="230"/>
        <end position="383"/>
    </location>
</feature>
<keyword evidence="13" id="KW-1185">Reference proteome</keyword>
<dbReference type="InterPro" id="IPR011545">
    <property type="entry name" value="DEAD/DEAH_box_helicase_dom"/>
</dbReference>
<evidence type="ECO:0000256" key="4">
    <source>
        <dbReference type="ARBA" id="ARBA00022840"/>
    </source>
</evidence>
<dbReference type="InterPro" id="IPR014014">
    <property type="entry name" value="RNA_helicase_DEAD_Q_motif"/>
</dbReference>
<feature type="compositionally biased region" description="Polar residues" evidence="8">
    <location>
        <begin position="389"/>
        <end position="411"/>
    </location>
</feature>
<sequence>MSFSSQGFAPELVKALTECGYEKLTPIQQKAIPMARKGHDIFATAQTGTGKTAAFSLPVIQHLLNSGKKASRGTARGLILAPTRELAAQIAQNIKDYVKYTDLSVSAVYGGNKMSSQVRQLELGVDILVATPGRLEEHLEAGNVSIANLEFLVFDEADRILDMGFINAVRKIMLDVETSPQIMMFSATTSTQLNQLSVDILRKPKRISVERENSTAATVGHVVYPVDQERKTELLSELIGRKNWRQVLVFVNYKETANDVVKELKLDGIKAVLCHGDKAQSARRRALDDFKEGRARVMVATDVAARGLDIEDLPHVINYDMPFLAEDYVHRIGRTGRAGKQGHAISFVNREEELTVVQVEKLIQQRIRRVEQPGYEPKKRDVYIEKLNTKSAYKNRQGRKNNANEEPQDQASAERRLTMMKRIKNRRK</sequence>
<keyword evidence="2 7" id="KW-0378">Hydrolase</keyword>
<dbReference type="Pfam" id="PF00271">
    <property type="entry name" value="Helicase_C"/>
    <property type="match status" value="1"/>
</dbReference>
<feature type="region of interest" description="Disordered" evidence="8">
    <location>
        <begin position="389"/>
        <end position="415"/>
    </location>
</feature>
<organism evidence="12 13">
    <name type="scientific">Vibrio crassostreae</name>
    <dbReference type="NCBI Taxonomy" id="246167"/>
    <lineage>
        <taxon>Bacteria</taxon>
        <taxon>Pseudomonadati</taxon>
        <taxon>Pseudomonadota</taxon>
        <taxon>Gammaproteobacteria</taxon>
        <taxon>Vibrionales</taxon>
        <taxon>Vibrionaceae</taxon>
        <taxon>Vibrio</taxon>
    </lineage>
</organism>
<feature type="short sequence motif" description="Q motif" evidence="6">
    <location>
        <begin position="1"/>
        <end position="29"/>
    </location>
</feature>
<dbReference type="CDD" id="cd00268">
    <property type="entry name" value="DEADc"/>
    <property type="match status" value="1"/>
</dbReference>
<dbReference type="Pfam" id="PF00270">
    <property type="entry name" value="DEAD"/>
    <property type="match status" value="1"/>
</dbReference>
<keyword evidence="3 7" id="KW-0347">Helicase</keyword>
<feature type="domain" description="Helicase ATP-binding" evidence="9">
    <location>
        <begin position="32"/>
        <end position="207"/>
    </location>
</feature>
<evidence type="ECO:0000313" key="13">
    <source>
        <dbReference type="Proteomes" id="UP000049077"/>
    </source>
</evidence>
<protein>
    <submittedName>
        <fullName evidence="12">ATP-dependent RNA helicase rhlE</fullName>
        <ecNumber evidence="12">3.6.1.-</ecNumber>
    </submittedName>
</protein>
<evidence type="ECO:0000256" key="8">
    <source>
        <dbReference type="SAM" id="MobiDB-lite"/>
    </source>
</evidence>
<name>A0ABP1X5H6_9VIBR</name>
<dbReference type="InterPro" id="IPR014001">
    <property type="entry name" value="Helicase_ATP-bd"/>
</dbReference>
<dbReference type="GO" id="GO:0016787">
    <property type="term" value="F:hydrolase activity"/>
    <property type="evidence" value="ECO:0007669"/>
    <property type="project" value="UniProtKB-KW"/>
</dbReference>